<keyword evidence="3" id="KW-0902">Two-component regulatory system</keyword>
<proteinExistence type="predicted"/>
<keyword evidence="4" id="KW-0805">Transcription regulation</keyword>
<keyword evidence="12" id="KW-1185">Reference proteome</keyword>
<dbReference type="GO" id="GO:0032993">
    <property type="term" value="C:protein-DNA complex"/>
    <property type="evidence" value="ECO:0007669"/>
    <property type="project" value="TreeGrafter"/>
</dbReference>
<dbReference type="SUPFAM" id="SSF52172">
    <property type="entry name" value="CheY-like"/>
    <property type="match status" value="1"/>
</dbReference>
<dbReference type="FunFam" id="1.10.10.10:FF:000018">
    <property type="entry name" value="DNA-binding response regulator ResD"/>
    <property type="match status" value="1"/>
</dbReference>
<feature type="modified residue" description="4-aspartylphosphate" evidence="7">
    <location>
        <position position="52"/>
    </location>
</feature>
<dbReference type="SUPFAM" id="SSF46894">
    <property type="entry name" value="C-terminal effector domain of the bipartite response regulators"/>
    <property type="match status" value="1"/>
</dbReference>
<dbReference type="Gene3D" id="3.40.50.2300">
    <property type="match status" value="1"/>
</dbReference>
<evidence type="ECO:0000256" key="4">
    <source>
        <dbReference type="ARBA" id="ARBA00023015"/>
    </source>
</evidence>
<dbReference type="PANTHER" id="PTHR48111">
    <property type="entry name" value="REGULATOR OF RPOS"/>
    <property type="match status" value="1"/>
</dbReference>
<feature type="DNA-binding region" description="OmpR/PhoB-type" evidence="8">
    <location>
        <begin position="131"/>
        <end position="230"/>
    </location>
</feature>
<evidence type="ECO:0000259" key="9">
    <source>
        <dbReference type="PROSITE" id="PS50110"/>
    </source>
</evidence>
<dbReference type="Gene3D" id="1.10.10.10">
    <property type="entry name" value="Winged helix-like DNA-binding domain superfamily/Winged helix DNA-binding domain"/>
    <property type="match status" value="1"/>
</dbReference>
<keyword evidence="5 8" id="KW-0238">DNA-binding</keyword>
<dbReference type="PROSITE" id="PS51755">
    <property type="entry name" value="OMPR_PHOB"/>
    <property type="match status" value="1"/>
</dbReference>
<dbReference type="CDD" id="cd00383">
    <property type="entry name" value="trans_reg_C"/>
    <property type="match status" value="1"/>
</dbReference>
<evidence type="ECO:0000256" key="3">
    <source>
        <dbReference type="ARBA" id="ARBA00023012"/>
    </source>
</evidence>
<evidence type="ECO:0000256" key="7">
    <source>
        <dbReference type="PROSITE-ProRule" id="PRU00169"/>
    </source>
</evidence>
<feature type="domain" description="OmpR/PhoB-type" evidence="10">
    <location>
        <begin position="131"/>
        <end position="230"/>
    </location>
</feature>
<evidence type="ECO:0000256" key="6">
    <source>
        <dbReference type="ARBA" id="ARBA00023163"/>
    </source>
</evidence>
<dbReference type="InterPro" id="IPR016032">
    <property type="entry name" value="Sig_transdc_resp-reg_C-effctor"/>
</dbReference>
<dbReference type="InterPro" id="IPR011006">
    <property type="entry name" value="CheY-like_superfamily"/>
</dbReference>
<keyword evidence="2 7" id="KW-0597">Phosphoprotein</keyword>
<dbReference type="GO" id="GO:0000156">
    <property type="term" value="F:phosphorelay response regulator activity"/>
    <property type="evidence" value="ECO:0007669"/>
    <property type="project" value="TreeGrafter"/>
</dbReference>
<dbReference type="Proteomes" id="UP000183508">
    <property type="component" value="Unassembled WGS sequence"/>
</dbReference>
<evidence type="ECO:0000259" key="10">
    <source>
        <dbReference type="PROSITE" id="PS51755"/>
    </source>
</evidence>
<dbReference type="InterPro" id="IPR039420">
    <property type="entry name" value="WalR-like"/>
</dbReference>
<sequence length="230" mass="26067">MATILVVEDEEPIANILKYALEREGYQVHTAFDGVEAVRLARRLNPHLVLLDVMLPEKDGFEVCREIRSFSTAPVIMLTARNAEVDKVLGLELGADDYVTKPFSTRELLARIKANLRRTALEEVAQPDGARGSLQVRDVIIDLDTYTVSKRGRIIPLTHREFELFSFLASHPGVVFTREQLLRQVWGSAYGGDERTVDVTIRRLREKLEDDPSNPVYVLTRRGVGYFATR</sequence>
<dbReference type="SMART" id="SM00448">
    <property type="entry name" value="REC"/>
    <property type="match status" value="1"/>
</dbReference>
<comment type="subcellular location">
    <subcellularLocation>
        <location evidence="1">Cytoplasm</location>
    </subcellularLocation>
</comment>
<dbReference type="eggNOG" id="COG0745">
    <property type="taxonomic scope" value="Bacteria"/>
</dbReference>
<protein>
    <submittedName>
        <fullName evidence="11">Two-component system, OmpR family, response regulator VicR</fullName>
    </submittedName>
</protein>
<dbReference type="InterPro" id="IPR036388">
    <property type="entry name" value="WH-like_DNA-bd_sf"/>
</dbReference>
<evidence type="ECO:0000256" key="2">
    <source>
        <dbReference type="ARBA" id="ARBA00022553"/>
    </source>
</evidence>
<dbReference type="GO" id="GO:0000976">
    <property type="term" value="F:transcription cis-regulatory region binding"/>
    <property type="evidence" value="ECO:0007669"/>
    <property type="project" value="TreeGrafter"/>
</dbReference>
<evidence type="ECO:0000313" key="11">
    <source>
        <dbReference type="EMBL" id="SFU62868.1"/>
    </source>
</evidence>
<evidence type="ECO:0000313" key="12">
    <source>
        <dbReference type="Proteomes" id="UP000183508"/>
    </source>
</evidence>
<dbReference type="GO" id="GO:0006355">
    <property type="term" value="P:regulation of DNA-templated transcription"/>
    <property type="evidence" value="ECO:0007669"/>
    <property type="project" value="InterPro"/>
</dbReference>
<keyword evidence="6" id="KW-0804">Transcription</keyword>
<dbReference type="PANTHER" id="PTHR48111:SF40">
    <property type="entry name" value="PHOSPHATE REGULON TRANSCRIPTIONAL REGULATORY PROTEIN PHOB"/>
    <property type="match status" value="1"/>
</dbReference>
<reference evidence="12" key="1">
    <citation type="submission" date="2016-10" db="EMBL/GenBank/DDBJ databases">
        <authorList>
            <person name="Varghese N."/>
        </authorList>
    </citation>
    <scope>NUCLEOTIDE SEQUENCE [LARGE SCALE GENOMIC DNA]</scope>
    <source>
        <strain evidence="12">DSM 17980</strain>
    </source>
</reference>
<dbReference type="AlphaFoldDB" id="A0A1I7HQ62"/>
<evidence type="ECO:0000256" key="1">
    <source>
        <dbReference type="ARBA" id="ARBA00004496"/>
    </source>
</evidence>
<dbReference type="InterPro" id="IPR001867">
    <property type="entry name" value="OmpR/PhoB-type_DNA-bd"/>
</dbReference>
<dbReference type="FunFam" id="3.40.50.2300:FF:000001">
    <property type="entry name" value="DNA-binding response regulator PhoB"/>
    <property type="match status" value="1"/>
</dbReference>
<organism evidence="11 12">
    <name type="scientific">Alicyclobacillus macrosporangiidus</name>
    <dbReference type="NCBI Taxonomy" id="392015"/>
    <lineage>
        <taxon>Bacteria</taxon>
        <taxon>Bacillati</taxon>
        <taxon>Bacillota</taxon>
        <taxon>Bacilli</taxon>
        <taxon>Bacillales</taxon>
        <taxon>Alicyclobacillaceae</taxon>
        <taxon>Alicyclobacillus</taxon>
    </lineage>
</organism>
<feature type="domain" description="Response regulatory" evidence="9">
    <location>
        <begin position="3"/>
        <end position="116"/>
    </location>
</feature>
<dbReference type="GO" id="GO:0005829">
    <property type="term" value="C:cytosol"/>
    <property type="evidence" value="ECO:0007669"/>
    <property type="project" value="TreeGrafter"/>
</dbReference>
<name>A0A1I7HQ62_9BACL</name>
<dbReference type="STRING" id="392015.SAMN05421543_10540"/>
<evidence type="ECO:0000256" key="5">
    <source>
        <dbReference type="ARBA" id="ARBA00023125"/>
    </source>
</evidence>
<accession>A0A1I7HQ62</accession>
<dbReference type="InterPro" id="IPR001789">
    <property type="entry name" value="Sig_transdc_resp-reg_receiver"/>
</dbReference>
<gene>
    <name evidence="11" type="ORF">SAMN05421543_10540</name>
</gene>
<evidence type="ECO:0000256" key="8">
    <source>
        <dbReference type="PROSITE-ProRule" id="PRU01091"/>
    </source>
</evidence>
<dbReference type="EMBL" id="FPBV01000005">
    <property type="protein sequence ID" value="SFU62868.1"/>
    <property type="molecule type" value="Genomic_DNA"/>
</dbReference>
<dbReference type="Pfam" id="PF00486">
    <property type="entry name" value="Trans_reg_C"/>
    <property type="match status" value="1"/>
</dbReference>
<dbReference type="SMART" id="SM00862">
    <property type="entry name" value="Trans_reg_C"/>
    <property type="match status" value="1"/>
</dbReference>
<dbReference type="Gene3D" id="6.10.250.690">
    <property type="match status" value="1"/>
</dbReference>
<dbReference type="Pfam" id="PF00072">
    <property type="entry name" value="Response_reg"/>
    <property type="match status" value="1"/>
</dbReference>
<dbReference type="PROSITE" id="PS50110">
    <property type="entry name" value="RESPONSE_REGULATORY"/>
    <property type="match status" value="1"/>
</dbReference>